<dbReference type="InterPro" id="IPR039261">
    <property type="entry name" value="FNR_nucleotide-bd"/>
</dbReference>
<organism evidence="2 3">
    <name type="scientific">Mumia xiangluensis</name>
    <dbReference type="NCBI Taxonomy" id="1678900"/>
    <lineage>
        <taxon>Bacteria</taxon>
        <taxon>Bacillati</taxon>
        <taxon>Actinomycetota</taxon>
        <taxon>Actinomycetes</taxon>
        <taxon>Propionibacteriales</taxon>
        <taxon>Nocardioidaceae</taxon>
        <taxon>Mumia</taxon>
    </lineage>
</organism>
<dbReference type="EMBL" id="JBHSQL010000030">
    <property type="protein sequence ID" value="MFC6151963.1"/>
    <property type="molecule type" value="Genomic_DNA"/>
</dbReference>
<dbReference type="Gene3D" id="2.40.30.10">
    <property type="entry name" value="Translation factors"/>
    <property type="match status" value="1"/>
</dbReference>
<evidence type="ECO:0000259" key="1">
    <source>
        <dbReference type="PROSITE" id="PS51384"/>
    </source>
</evidence>
<feature type="domain" description="FAD-binding FR-type" evidence="1">
    <location>
        <begin position="16"/>
        <end position="160"/>
    </location>
</feature>
<gene>
    <name evidence="2" type="ORF">ACFPYK_21345</name>
</gene>
<evidence type="ECO:0000313" key="2">
    <source>
        <dbReference type="EMBL" id="MFC6151963.1"/>
    </source>
</evidence>
<keyword evidence="3" id="KW-1185">Reference proteome</keyword>
<accession>A0ABW1QSD7</accession>
<name>A0ABW1QSD7_9ACTN</name>
<sequence length="277" mass="29322">MARANLDSTRVEARTPGLLTLHVVGRRQISPSYVRVTLGGGDVADFVPLGYDQWFRLFLPVSDTSLARVPKKLTTLSYLKFLTVSKTERPVLRNYTVRAYRADGVDGPEIDVDFVVHGSAEDGTAGPAASWAQSCNPGDAVALLDEGLCFNPAAGTSRVLIAADETGLPAVAGILASLDATAVGHAVVEVPSDADRQDLEAPAGIEVAWVVRDDPSAVPGQAALRAVEALTLPDEPAYAWVVGESSLVAGARRHWVQAGVPKENITFVGYWKAGKAH</sequence>
<dbReference type="Proteomes" id="UP001596097">
    <property type="component" value="Unassembled WGS sequence"/>
</dbReference>
<evidence type="ECO:0000313" key="3">
    <source>
        <dbReference type="Proteomes" id="UP001596097"/>
    </source>
</evidence>
<dbReference type="InterPro" id="IPR013113">
    <property type="entry name" value="SIP_FAD-bd"/>
</dbReference>
<dbReference type="SUPFAM" id="SSF63380">
    <property type="entry name" value="Riboflavin synthase domain-like"/>
    <property type="match status" value="1"/>
</dbReference>
<dbReference type="Pfam" id="PF04954">
    <property type="entry name" value="SIP"/>
    <property type="match status" value="1"/>
</dbReference>
<dbReference type="CDD" id="cd06193">
    <property type="entry name" value="siderophore_interacting"/>
    <property type="match status" value="1"/>
</dbReference>
<dbReference type="InterPro" id="IPR007037">
    <property type="entry name" value="SIP_rossman_dom"/>
</dbReference>
<protein>
    <submittedName>
        <fullName evidence="2">Siderophore-interacting protein</fullName>
    </submittedName>
</protein>
<dbReference type="InterPro" id="IPR039374">
    <property type="entry name" value="SIP_fam"/>
</dbReference>
<proteinExistence type="predicted"/>
<dbReference type="RefSeq" id="WP_194842897.1">
    <property type="nucleotide sequence ID" value="NZ_JBHSQL010000030.1"/>
</dbReference>
<dbReference type="PROSITE" id="PS51384">
    <property type="entry name" value="FAD_FR"/>
    <property type="match status" value="1"/>
</dbReference>
<dbReference type="InterPro" id="IPR017927">
    <property type="entry name" value="FAD-bd_FR_type"/>
</dbReference>
<dbReference type="PANTHER" id="PTHR30157">
    <property type="entry name" value="FERRIC REDUCTASE, NADPH-DEPENDENT"/>
    <property type="match status" value="1"/>
</dbReference>
<dbReference type="Pfam" id="PF08021">
    <property type="entry name" value="FAD_binding_9"/>
    <property type="match status" value="1"/>
</dbReference>
<dbReference type="InterPro" id="IPR017938">
    <property type="entry name" value="Riboflavin_synthase-like_b-brl"/>
</dbReference>
<comment type="caution">
    <text evidence="2">The sequence shown here is derived from an EMBL/GenBank/DDBJ whole genome shotgun (WGS) entry which is preliminary data.</text>
</comment>
<reference evidence="3" key="1">
    <citation type="journal article" date="2019" name="Int. J. Syst. Evol. Microbiol.">
        <title>The Global Catalogue of Microorganisms (GCM) 10K type strain sequencing project: providing services to taxonomists for standard genome sequencing and annotation.</title>
        <authorList>
            <consortium name="The Broad Institute Genomics Platform"/>
            <consortium name="The Broad Institute Genome Sequencing Center for Infectious Disease"/>
            <person name="Wu L."/>
            <person name="Ma J."/>
        </authorList>
    </citation>
    <scope>NUCLEOTIDE SEQUENCE [LARGE SCALE GENOMIC DNA]</scope>
    <source>
        <strain evidence="3">CGMCC 4.7198</strain>
    </source>
</reference>
<dbReference type="Gene3D" id="3.40.50.80">
    <property type="entry name" value="Nucleotide-binding domain of ferredoxin-NADP reductase (FNR) module"/>
    <property type="match status" value="1"/>
</dbReference>
<dbReference type="PANTHER" id="PTHR30157:SF0">
    <property type="entry name" value="NADPH-DEPENDENT FERRIC-CHELATE REDUCTASE"/>
    <property type="match status" value="1"/>
</dbReference>